<feature type="compositionally biased region" description="Acidic residues" evidence="1">
    <location>
        <begin position="72"/>
        <end position="86"/>
    </location>
</feature>
<feature type="region of interest" description="Disordered" evidence="1">
    <location>
        <begin position="1"/>
        <end position="108"/>
    </location>
</feature>
<feature type="compositionally biased region" description="Low complexity" evidence="1">
    <location>
        <begin position="17"/>
        <end position="33"/>
    </location>
</feature>
<evidence type="ECO:0000256" key="1">
    <source>
        <dbReference type="SAM" id="MobiDB-lite"/>
    </source>
</evidence>
<evidence type="ECO:0000313" key="3">
    <source>
        <dbReference type="Proteomes" id="UP000253153"/>
    </source>
</evidence>
<comment type="caution">
    <text evidence="2">The sequence shown here is derived from an EMBL/GenBank/DDBJ whole genome shotgun (WGS) entry which is preliminary data.</text>
</comment>
<reference evidence="2 3" key="1">
    <citation type="submission" date="2018-06" db="EMBL/GenBank/DDBJ databases">
        <title>Fusarium incarnatum-equiseti species complex species 28.</title>
        <authorList>
            <person name="Gardiner D.M."/>
        </authorList>
    </citation>
    <scope>NUCLEOTIDE SEQUENCE [LARGE SCALE GENOMIC DNA]</scope>
    <source>
        <strain evidence="2 3">FIESC_28</strain>
    </source>
</reference>
<gene>
    <name evidence="2" type="ORF">FIESC28_04797</name>
</gene>
<feature type="compositionally biased region" description="Polar residues" evidence="1">
    <location>
        <begin position="34"/>
        <end position="46"/>
    </location>
</feature>
<dbReference type="Proteomes" id="UP000253153">
    <property type="component" value="Unassembled WGS sequence"/>
</dbReference>
<proteinExistence type="predicted"/>
<feature type="compositionally biased region" description="Basic and acidic residues" evidence="1">
    <location>
        <begin position="55"/>
        <end position="71"/>
    </location>
</feature>
<dbReference type="RefSeq" id="XP_031017021.1">
    <property type="nucleotide sequence ID" value="XM_031158944.1"/>
</dbReference>
<keyword evidence="3" id="KW-1185">Reference proteome</keyword>
<dbReference type="GeneID" id="41994240"/>
<organism evidence="2 3">
    <name type="scientific">Fusarium coffeatum</name>
    <dbReference type="NCBI Taxonomy" id="231269"/>
    <lineage>
        <taxon>Eukaryota</taxon>
        <taxon>Fungi</taxon>
        <taxon>Dikarya</taxon>
        <taxon>Ascomycota</taxon>
        <taxon>Pezizomycotina</taxon>
        <taxon>Sordariomycetes</taxon>
        <taxon>Hypocreomycetidae</taxon>
        <taxon>Hypocreales</taxon>
        <taxon>Nectriaceae</taxon>
        <taxon>Fusarium</taxon>
        <taxon>Fusarium incarnatum-equiseti species complex</taxon>
    </lineage>
</organism>
<protein>
    <submittedName>
        <fullName evidence="2">Uncharacterized protein</fullName>
    </submittedName>
</protein>
<sequence length="135" mass="14512">MASPPMQDRQDSTCPISADNSSKDSTSGSKTSNTPNTAKSNKSDQSAALPVLMSLDREKVMKWAEELHGSEEESVDPTEESDENECIGEAHKPAEESDTGEYNGVANQPIEEKYRGKVESLIVSDCSNSDGGVEL</sequence>
<dbReference type="EMBL" id="QKXC01000099">
    <property type="protein sequence ID" value="RBR21697.1"/>
    <property type="molecule type" value="Genomic_DNA"/>
</dbReference>
<dbReference type="AlphaFoldDB" id="A0A366RX75"/>
<accession>A0A366RX75</accession>
<name>A0A366RX75_9HYPO</name>
<evidence type="ECO:0000313" key="2">
    <source>
        <dbReference type="EMBL" id="RBR21697.1"/>
    </source>
</evidence>
<dbReference type="OrthoDB" id="10481371at2759"/>